<dbReference type="RefSeq" id="WP_159452005.1">
    <property type="nucleotide sequence ID" value="NZ_FWWW01000063.1"/>
</dbReference>
<gene>
    <name evidence="1" type="ORF">SAMN00120144_3540</name>
</gene>
<evidence type="ECO:0000313" key="2">
    <source>
        <dbReference type="Proteomes" id="UP000192266"/>
    </source>
</evidence>
<evidence type="ECO:0000313" key="1">
    <source>
        <dbReference type="EMBL" id="SMB93371.1"/>
    </source>
</evidence>
<keyword evidence="2" id="KW-1185">Reference proteome</keyword>
<proteinExistence type="predicted"/>
<organism evidence="1 2">
    <name type="scientific">Hymenobacter roseosalivarius DSM 11622</name>
    <dbReference type="NCBI Taxonomy" id="645990"/>
    <lineage>
        <taxon>Bacteria</taxon>
        <taxon>Pseudomonadati</taxon>
        <taxon>Bacteroidota</taxon>
        <taxon>Cytophagia</taxon>
        <taxon>Cytophagales</taxon>
        <taxon>Hymenobacteraceae</taxon>
        <taxon>Hymenobacter</taxon>
    </lineage>
</organism>
<dbReference type="AlphaFoldDB" id="A0A1W1VJY3"/>
<name>A0A1W1VJY3_9BACT</name>
<dbReference type="EMBL" id="FWWW01000063">
    <property type="protein sequence ID" value="SMB93371.1"/>
    <property type="molecule type" value="Genomic_DNA"/>
</dbReference>
<dbReference type="Proteomes" id="UP000192266">
    <property type="component" value="Unassembled WGS sequence"/>
</dbReference>
<protein>
    <submittedName>
        <fullName evidence="1">Uncharacterized protein</fullName>
    </submittedName>
</protein>
<reference evidence="1 2" key="1">
    <citation type="submission" date="2017-04" db="EMBL/GenBank/DDBJ databases">
        <authorList>
            <person name="Afonso C.L."/>
            <person name="Miller P.J."/>
            <person name="Scott M.A."/>
            <person name="Spackman E."/>
            <person name="Goraichik I."/>
            <person name="Dimitrov K.M."/>
            <person name="Suarez D.L."/>
            <person name="Swayne D.E."/>
        </authorList>
    </citation>
    <scope>NUCLEOTIDE SEQUENCE [LARGE SCALE GENOMIC DNA]</scope>
    <source>
        <strain evidence="1 2">DSM 11622</strain>
    </source>
</reference>
<sequence>MDKIMDNARMIRVLRRQRREQGTGLFLLNKRFVSRISGGRQGQGVKYRGFLIVGVPGG</sequence>
<accession>A0A1W1VJY3</accession>